<dbReference type="GeneID" id="108413687"/>
<dbReference type="AlphaFoldDB" id="A0A3B4DUJ1"/>
<evidence type="ECO:0000259" key="8">
    <source>
        <dbReference type="Pfam" id="PF09770"/>
    </source>
</evidence>
<dbReference type="STRING" id="42514.ENSPNAP00000027133"/>
<gene>
    <name evidence="9" type="primary">PATL2</name>
</gene>
<evidence type="ECO:0000313" key="10">
    <source>
        <dbReference type="Proteomes" id="UP001501920"/>
    </source>
</evidence>
<comment type="similarity">
    <text evidence="3">Belongs to the PAT1 family.</text>
</comment>
<dbReference type="OrthoDB" id="8251691at2759"/>
<dbReference type="InterPro" id="IPR019167">
    <property type="entry name" value="PAT1_dom"/>
</dbReference>
<comment type="subcellular location">
    <subcellularLocation>
        <location evidence="2">Cytoplasm</location>
    </subcellularLocation>
    <subcellularLocation>
        <location evidence="1">Nucleus</location>
    </subcellularLocation>
</comment>
<evidence type="ECO:0000256" key="5">
    <source>
        <dbReference type="ARBA" id="ARBA00022884"/>
    </source>
</evidence>
<feature type="compositionally biased region" description="Acidic residues" evidence="7">
    <location>
        <begin position="41"/>
        <end position="52"/>
    </location>
</feature>
<dbReference type="PANTHER" id="PTHR21551">
    <property type="entry name" value="TOPOISOMERASE II-ASSOCIATED PROTEIN PAT1"/>
    <property type="match status" value="1"/>
</dbReference>
<reference evidence="9" key="3">
    <citation type="submission" date="2025-09" db="UniProtKB">
        <authorList>
            <consortium name="Ensembl"/>
        </authorList>
    </citation>
    <scope>IDENTIFICATION</scope>
</reference>
<keyword evidence="4" id="KW-0963">Cytoplasm</keyword>
<evidence type="ECO:0000313" key="9">
    <source>
        <dbReference type="Ensembl" id="ENSPNAP00000027133.2"/>
    </source>
</evidence>
<protein>
    <recommendedName>
        <fullName evidence="8">mRNA decay factor PAT1 domain-containing protein</fullName>
    </recommendedName>
</protein>
<dbReference type="Pfam" id="PF09770">
    <property type="entry name" value="PAT1"/>
    <property type="match status" value="1"/>
</dbReference>
<dbReference type="GO" id="GO:0033962">
    <property type="term" value="P:P-body assembly"/>
    <property type="evidence" value="ECO:0007669"/>
    <property type="project" value="TreeGrafter"/>
</dbReference>
<evidence type="ECO:0000256" key="7">
    <source>
        <dbReference type="SAM" id="MobiDB-lite"/>
    </source>
</evidence>
<reference evidence="9 10" key="1">
    <citation type="submission" date="2020-10" db="EMBL/GenBank/DDBJ databases">
        <title>Pygocentrus nattereri (red-bellied piranha) genome, fPygNat1, primary haplotype.</title>
        <authorList>
            <person name="Myers G."/>
            <person name="Meyer A."/>
            <person name="Karagic N."/>
            <person name="Pippel M."/>
            <person name="Winkler S."/>
            <person name="Tracey A."/>
            <person name="Wood J."/>
            <person name="Formenti G."/>
            <person name="Howe K."/>
            <person name="Fedrigo O."/>
            <person name="Jarvis E.D."/>
        </authorList>
    </citation>
    <scope>NUCLEOTIDE SEQUENCE [LARGE SCALE GENOMIC DNA]</scope>
</reference>
<organism evidence="9 10">
    <name type="scientific">Pygocentrus nattereri</name>
    <name type="common">Red-bellied piranha</name>
    <dbReference type="NCBI Taxonomy" id="42514"/>
    <lineage>
        <taxon>Eukaryota</taxon>
        <taxon>Metazoa</taxon>
        <taxon>Chordata</taxon>
        <taxon>Craniata</taxon>
        <taxon>Vertebrata</taxon>
        <taxon>Euteleostomi</taxon>
        <taxon>Actinopterygii</taxon>
        <taxon>Neopterygii</taxon>
        <taxon>Teleostei</taxon>
        <taxon>Ostariophysi</taxon>
        <taxon>Characiformes</taxon>
        <taxon>Characoidei</taxon>
        <taxon>Pygocentrus</taxon>
    </lineage>
</organism>
<name>A0A3B4DUJ1_PYGNA</name>
<accession>A0A3B4DUJ1</accession>
<keyword evidence="6" id="KW-0539">Nucleus</keyword>
<feature type="domain" description="mRNA decay factor PAT1" evidence="8">
    <location>
        <begin position="403"/>
        <end position="543"/>
    </location>
</feature>
<evidence type="ECO:0000256" key="6">
    <source>
        <dbReference type="ARBA" id="ARBA00023242"/>
    </source>
</evidence>
<evidence type="ECO:0000256" key="3">
    <source>
        <dbReference type="ARBA" id="ARBA00009138"/>
    </source>
</evidence>
<dbReference type="Proteomes" id="UP001501920">
    <property type="component" value="Chromosome 13"/>
</dbReference>
<keyword evidence="5" id="KW-0694">RNA-binding</keyword>
<keyword evidence="10" id="KW-1185">Reference proteome</keyword>
<dbReference type="GO" id="GO:0000932">
    <property type="term" value="C:P-body"/>
    <property type="evidence" value="ECO:0007669"/>
    <property type="project" value="TreeGrafter"/>
</dbReference>
<dbReference type="OMA" id="YQRPFED"/>
<feature type="compositionally biased region" description="Basic and acidic residues" evidence="7">
    <location>
        <begin position="1"/>
        <end position="12"/>
    </location>
</feature>
<evidence type="ECO:0000256" key="4">
    <source>
        <dbReference type="ARBA" id="ARBA00022490"/>
    </source>
</evidence>
<dbReference type="GO" id="GO:0005634">
    <property type="term" value="C:nucleus"/>
    <property type="evidence" value="ECO:0007669"/>
    <property type="project" value="UniProtKB-SubCell"/>
</dbReference>
<evidence type="ECO:0000256" key="2">
    <source>
        <dbReference type="ARBA" id="ARBA00004496"/>
    </source>
</evidence>
<dbReference type="GO" id="GO:0003723">
    <property type="term" value="F:RNA binding"/>
    <property type="evidence" value="ECO:0007669"/>
    <property type="project" value="UniProtKB-KW"/>
</dbReference>
<proteinExistence type="inferred from homology"/>
<dbReference type="PANTHER" id="PTHR21551:SF3">
    <property type="entry name" value="PROTEIN PAT1 HOMOLOG 2"/>
    <property type="match status" value="1"/>
</dbReference>
<dbReference type="GO" id="GO:0000290">
    <property type="term" value="P:deadenylation-dependent decapping of nuclear-transcribed mRNA"/>
    <property type="evidence" value="ECO:0007669"/>
    <property type="project" value="InterPro"/>
</dbReference>
<feature type="region of interest" description="Disordered" evidence="7">
    <location>
        <begin position="1"/>
        <end position="55"/>
    </location>
</feature>
<dbReference type="Ensembl" id="ENSPNAT00000003385.2">
    <property type="protein sequence ID" value="ENSPNAP00000027133.2"/>
    <property type="gene ID" value="ENSPNAG00000002315.2"/>
</dbReference>
<feature type="compositionally biased region" description="Pro residues" evidence="7">
    <location>
        <begin position="80"/>
        <end position="102"/>
    </location>
</feature>
<reference evidence="9" key="2">
    <citation type="submission" date="2025-08" db="UniProtKB">
        <authorList>
            <consortium name="Ensembl"/>
        </authorList>
    </citation>
    <scope>IDENTIFICATION</scope>
</reference>
<dbReference type="GeneTree" id="ENSGT00520000055649"/>
<feature type="region of interest" description="Disordered" evidence="7">
    <location>
        <begin position="69"/>
        <end position="122"/>
    </location>
</feature>
<sequence length="687" mass="77682">MSDSEHPEEKENSTAGPAWPENGSQWSDEGEMEESGLLQDMVEEDEEIDLYNEETFGLDLSAEDLHADPVDLLFVDGNQPPTPPSSPPPSQRQPSPPRPKPQIQPQAPAVHFKAASRRERPQRQLFDDPAVMRTVEGPPSLKSLDSAIVDCGRSSYWGDLNANTWMMPSYSSPRRTPASILQDQAIVGVIDKSTRGRMQYGSPNLRSPLHPVDQRRLPRVPVCPLLPSSPLHPQSPFSMKQRYNQSGVFLSPTPPRFHAPQALAPKMMQVRFGPNSPRPSPCYSPFSAPIQRFRLPVLATQLHPQHKRLLSQRPHGSRRKSRSWEHYAELMSAKEKEWIIKLQMMQLQSENPYQDDYYYQEYYRRMEAKLAEEEMLGDRSKREPPKLTTPYVTKTVSYAPVVHIEGSLGQVAVSTCYSPRRAIDAVHVHPPEEQKDTRQQRLEVLNTIEKCLMILLAVEEAERTKETVSDEEERRRLMKTVQRGVDEISSRLHSSSSLESMDEFLQCLLVSKGKRLLARLLPFLSQDAARHILTVITTHLPALMSRDVDEALPVLYPPLRTVISTLAFTQLVAVLQEFTSSLPDSKDSRLTLACQNKFGLSLLYALLSQGERLLTSDVPMEPSIGDFETWTDTVFHVASQLSRTSLVEPLFLPSNLLTLFCRYLDKRTVQQLKNNMESSAGHLAVGS</sequence>
<dbReference type="RefSeq" id="XP_017541816.2">
    <property type="nucleotide sequence ID" value="XM_017686327.2"/>
</dbReference>
<evidence type="ECO:0000256" key="1">
    <source>
        <dbReference type="ARBA" id="ARBA00004123"/>
    </source>
</evidence>
<dbReference type="InterPro" id="IPR039900">
    <property type="entry name" value="Pat1-like"/>
</dbReference>